<gene>
    <name evidence="1" type="ORF">Cni_G18223</name>
</gene>
<evidence type="ECO:0000313" key="2">
    <source>
        <dbReference type="Proteomes" id="UP001327560"/>
    </source>
</evidence>
<organism evidence="1 2">
    <name type="scientific">Canna indica</name>
    <name type="common">Indian-shot</name>
    <dbReference type="NCBI Taxonomy" id="4628"/>
    <lineage>
        <taxon>Eukaryota</taxon>
        <taxon>Viridiplantae</taxon>
        <taxon>Streptophyta</taxon>
        <taxon>Embryophyta</taxon>
        <taxon>Tracheophyta</taxon>
        <taxon>Spermatophyta</taxon>
        <taxon>Magnoliopsida</taxon>
        <taxon>Liliopsida</taxon>
        <taxon>Zingiberales</taxon>
        <taxon>Cannaceae</taxon>
        <taxon>Canna</taxon>
    </lineage>
</organism>
<accession>A0AAQ3KKE3</accession>
<proteinExistence type="predicted"/>
<protein>
    <submittedName>
        <fullName evidence="1">Uncharacterized protein</fullName>
    </submittedName>
</protein>
<dbReference type="EMBL" id="CP136894">
    <property type="protein sequence ID" value="WOL09470.1"/>
    <property type="molecule type" value="Genomic_DNA"/>
</dbReference>
<name>A0AAQ3KKE3_9LILI</name>
<sequence>MEKVCHAGAATADPLADGLHHVGVSTSISLLCASAFFVPIVPDEQLVLEIEVEDLDNANPISHSHLFNKPCRGHE</sequence>
<evidence type="ECO:0000313" key="1">
    <source>
        <dbReference type="EMBL" id="WOL09470.1"/>
    </source>
</evidence>
<reference evidence="1 2" key="1">
    <citation type="submission" date="2023-10" db="EMBL/GenBank/DDBJ databases">
        <title>Chromosome-scale genome assembly provides insights into flower coloration mechanisms of Canna indica.</title>
        <authorList>
            <person name="Li C."/>
        </authorList>
    </citation>
    <scope>NUCLEOTIDE SEQUENCE [LARGE SCALE GENOMIC DNA]</scope>
    <source>
        <tissue evidence="1">Flower</tissue>
    </source>
</reference>
<dbReference type="AlphaFoldDB" id="A0AAQ3KKE3"/>
<dbReference type="Proteomes" id="UP001327560">
    <property type="component" value="Chromosome 5"/>
</dbReference>
<keyword evidence="2" id="KW-1185">Reference proteome</keyword>